<accession>A0A8T2NP97</accession>
<dbReference type="GO" id="GO:0004860">
    <property type="term" value="F:protein kinase inhibitor activity"/>
    <property type="evidence" value="ECO:0007669"/>
    <property type="project" value="TreeGrafter"/>
</dbReference>
<dbReference type="GO" id="GO:0019901">
    <property type="term" value="F:protein kinase binding"/>
    <property type="evidence" value="ECO:0007669"/>
    <property type="project" value="TreeGrafter"/>
</dbReference>
<dbReference type="PANTHER" id="PTHR13507:SF0">
    <property type="entry name" value="PRKR-INTERACTING PROTEIN 1"/>
    <property type="match status" value="1"/>
</dbReference>
<proteinExistence type="inferred from homology"/>
<comment type="caution">
    <text evidence="4">The sequence shown here is derived from an EMBL/GenBank/DDBJ whole genome shotgun (WGS) entry which is preliminary data.</text>
</comment>
<name>A0A8T2NP97_9TELE</name>
<dbReference type="GO" id="GO:0003725">
    <property type="term" value="F:double-stranded RNA binding"/>
    <property type="evidence" value="ECO:0007669"/>
    <property type="project" value="InterPro"/>
</dbReference>
<evidence type="ECO:0000256" key="1">
    <source>
        <dbReference type="ARBA" id="ARBA00010717"/>
    </source>
</evidence>
<organism evidence="4 5">
    <name type="scientific">Albula glossodonta</name>
    <name type="common">roundjaw bonefish</name>
    <dbReference type="NCBI Taxonomy" id="121402"/>
    <lineage>
        <taxon>Eukaryota</taxon>
        <taxon>Metazoa</taxon>
        <taxon>Chordata</taxon>
        <taxon>Craniata</taxon>
        <taxon>Vertebrata</taxon>
        <taxon>Euteleostomi</taxon>
        <taxon>Actinopterygii</taxon>
        <taxon>Neopterygii</taxon>
        <taxon>Teleostei</taxon>
        <taxon>Albuliformes</taxon>
        <taxon>Albulidae</taxon>
        <taxon>Albula</taxon>
    </lineage>
</organism>
<dbReference type="GO" id="GO:0005730">
    <property type="term" value="C:nucleolus"/>
    <property type="evidence" value="ECO:0007669"/>
    <property type="project" value="TreeGrafter"/>
</dbReference>
<protein>
    <recommendedName>
        <fullName evidence="6">PRKR-interacting protein 1</fullName>
    </recommendedName>
</protein>
<dbReference type="InterPro" id="IPR009548">
    <property type="entry name" value="Prkrip1"/>
</dbReference>
<evidence type="ECO:0000313" key="5">
    <source>
        <dbReference type="Proteomes" id="UP000824540"/>
    </source>
</evidence>
<evidence type="ECO:0000256" key="2">
    <source>
        <dbReference type="ARBA" id="ARBA00022728"/>
    </source>
</evidence>
<comment type="similarity">
    <text evidence="1">Belongs to the PRKRIP1 family.</text>
</comment>
<feature type="compositionally biased region" description="Basic residues" evidence="3">
    <location>
        <begin position="142"/>
        <end position="160"/>
    </location>
</feature>
<reference evidence="4" key="1">
    <citation type="thesis" date="2021" institute="BYU ScholarsArchive" country="Provo, UT, USA">
        <title>Applications of and Algorithms for Genome Assembly and Genomic Analyses with an Emphasis on Marine Teleosts.</title>
        <authorList>
            <person name="Pickett B.D."/>
        </authorList>
    </citation>
    <scope>NUCLEOTIDE SEQUENCE</scope>
    <source>
        <strain evidence="4">HI-2016</strain>
    </source>
</reference>
<evidence type="ECO:0000313" key="4">
    <source>
        <dbReference type="EMBL" id="KAG9341446.1"/>
    </source>
</evidence>
<keyword evidence="5" id="KW-1185">Reference proteome</keyword>
<dbReference type="Pfam" id="PF06658">
    <property type="entry name" value="DUF1168"/>
    <property type="match status" value="1"/>
</dbReference>
<evidence type="ECO:0008006" key="6">
    <source>
        <dbReference type="Google" id="ProtNLM"/>
    </source>
</evidence>
<evidence type="ECO:0000256" key="3">
    <source>
        <dbReference type="SAM" id="MobiDB-lite"/>
    </source>
</evidence>
<keyword evidence="2" id="KW-0508">mRNA splicing</keyword>
<feature type="compositionally biased region" description="Basic and acidic residues" evidence="3">
    <location>
        <begin position="117"/>
        <end position="141"/>
    </location>
</feature>
<dbReference type="Proteomes" id="UP000824540">
    <property type="component" value="Unassembled WGS sequence"/>
</dbReference>
<dbReference type="AlphaFoldDB" id="A0A8T2NP97"/>
<dbReference type="EMBL" id="JAFBMS010000035">
    <property type="protein sequence ID" value="KAG9341446.1"/>
    <property type="molecule type" value="Genomic_DNA"/>
</dbReference>
<dbReference type="OrthoDB" id="10067079at2759"/>
<keyword evidence="2" id="KW-0507">mRNA processing</keyword>
<feature type="region of interest" description="Disordered" evidence="3">
    <location>
        <begin position="64"/>
        <end position="201"/>
    </location>
</feature>
<dbReference type="PANTHER" id="PTHR13507">
    <property type="entry name" value="PRKR-INTERACTING PROTEIN 1"/>
    <property type="match status" value="1"/>
</dbReference>
<feature type="compositionally biased region" description="Acidic residues" evidence="3">
    <location>
        <begin position="179"/>
        <end position="192"/>
    </location>
</feature>
<sequence length="201" mass="22901">MPHLLAAVVQGVQQNNQFSTFVLPASLKMAAPKEKDGRPGKPAGKESQPLIIAKTAAEEQRLKLERLMRNPDKPAPIPERPKDWNPRAPPEFVRDVMGSSAGAGSGEFHVYRHLRRREYQRQDFLDRMTEKENQKAADERTAKRKKKRDKLKQKKLMAKKSKLESKTDEDPQDSSSSSEQEEQEHEAEDDADVPSFIMGKR</sequence>
<feature type="region of interest" description="Disordered" evidence="3">
    <location>
        <begin position="31"/>
        <end position="52"/>
    </location>
</feature>
<gene>
    <name evidence="4" type="ORF">JZ751_019256</name>
</gene>
<keyword evidence="2" id="KW-0747">Spliceosome</keyword>